<dbReference type="InterPro" id="IPR018389">
    <property type="entry name" value="DctP_fam"/>
</dbReference>
<dbReference type="NCBIfam" id="NF037995">
    <property type="entry name" value="TRAP_S1"/>
    <property type="match status" value="1"/>
</dbReference>
<dbReference type="EMBL" id="JAGINU010000001">
    <property type="protein sequence ID" value="MBP2369446.1"/>
    <property type="molecule type" value="Genomic_DNA"/>
</dbReference>
<evidence type="ECO:0000256" key="1">
    <source>
        <dbReference type="ARBA" id="ARBA00022729"/>
    </source>
</evidence>
<gene>
    <name evidence="3" type="ORF">JOF36_005142</name>
</gene>
<evidence type="ECO:0000313" key="4">
    <source>
        <dbReference type="Proteomes" id="UP001519295"/>
    </source>
</evidence>
<dbReference type="PANTHER" id="PTHR33376:SF15">
    <property type="entry name" value="BLL6794 PROTEIN"/>
    <property type="match status" value="1"/>
</dbReference>
<keyword evidence="4" id="KW-1185">Reference proteome</keyword>
<feature type="chain" id="PRO_5047053658" evidence="2">
    <location>
        <begin position="35"/>
        <end position="375"/>
    </location>
</feature>
<proteinExistence type="predicted"/>
<dbReference type="PANTHER" id="PTHR33376">
    <property type="match status" value="1"/>
</dbReference>
<dbReference type="Pfam" id="PF03480">
    <property type="entry name" value="DctP"/>
    <property type="match status" value="1"/>
</dbReference>
<protein>
    <submittedName>
        <fullName evidence="3">TRAP-type C4-dicarboxylate transport system substrate-binding protein</fullName>
    </submittedName>
</protein>
<evidence type="ECO:0000256" key="2">
    <source>
        <dbReference type="SAM" id="SignalP"/>
    </source>
</evidence>
<evidence type="ECO:0000313" key="3">
    <source>
        <dbReference type="EMBL" id="MBP2369446.1"/>
    </source>
</evidence>
<organism evidence="3 4">
    <name type="scientific">Pseudonocardia parietis</name>
    <dbReference type="NCBI Taxonomy" id="570936"/>
    <lineage>
        <taxon>Bacteria</taxon>
        <taxon>Bacillati</taxon>
        <taxon>Actinomycetota</taxon>
        <taxon>Actinomycetes</taxon>
        <taxon>Pseudonocardiales</taxon>
        <taxon>Pseudonocardiaceae</taxon>
        <taxon>Pseudonocardia</taxon>
    </lineage>
</organism>
<dbReference type="InterPro" id="IPR038404">
    <property type="entry name" value="TRAP_DctP_sf"/>
</dbReference>
<comment type="caution">
    <text evidence="3">The sequence shown here is derived from an EMBL/GenBank/DDBJ whole genome shotgun (WGS) entry which is preliminary data.</text>
</comment>
<dbReference type="CDD" id="cd13601">
    <property type="entry name" value="PBP2_TRAP_DctP1_3_4_like"/>
    <property type="match status" value="1"/>
</dbReference>
<keyword evidence="1 2" id="KW-0732">Signal</keyword>
<feature type="signal peptide" evidence="2">
    <location>
        <begin position="1"/>
        <end position="34"/>
    </location>
</feature>
<accession>A0ABS4W088</accession>
<sequence length="375" mass="38859">MSTPTGPSRHRPPTRTWRAAAVVLAVAMTLTACGTAPPDDGAPPGVVTLRIGDSYPPSHPASRGGVDFFVERAVALSEGRLAFDYFPSAQLGKAEDHVALTRSGAIDIGVVSPPYLADRLPLSNVADLPGMSTDACRPAAALSSLMSPGAPDGTGAGILHTAEYGPQGLRMLFVGVQPGYEVMTVDAPVTTPSDLAGLQLRSSGGVLDQAVQALGAAPVSIAGPEMYEALSRGTVDGTTLPPMSATPYRLDEVTTDATLGAPLGSFTLSYVVGESTWERLPDDLRAVLTRAGAETTAHLCTAIEQENERSRTSLAEGGLDFTPLTPEQIEQWRTALAPVRGQWVADMEERGLPGAATLDAMEQALATTGRGGSDG</sequence>
<name>A0ABS4W088_9PSEU</name>
<dbReference type="RefSeq" id="WP_210031484.1">
    <property type="nucleotide sequence ID" value="NZ_JAGINU010000001.1"/>
</dbReference>
<reference evidence="3 4" key="1">
    <citation type="submission" date="2021-03" db="EMBL/GenBank/DDBJ databases">
        <title>Sequencing the genomes of 1000 actinobacteria strains.</title>
        <authorList>
            <person name="Klenk H.-P."/>
        </authorList>
    </citation>
    <scope>NUCLEOTIDE SEQUENCE [LARGE SCALE GENOMIC DNA]</scope>
    <source>
        <strain evidence="3 4">DSM 45256</strain>
    </source>
</reference>
<dbReference type="Proteomes" id="UP001519295">
    <property type="component" value="Unassembled WGS sequence"/>
</dbReference>
<dbReference type="Gene3D" id="3.40.190.170">
    <property type="entry name" value="Bacterial extracellular solute-binding protein, family 7"/>
    <property type="match status" value="1"/>
</dbReference>